<evidence type="ECO:0000259" key="5">
    <source>
        <dbReference type="Pfam" id="PF00135"/>
    </source>
</evidence>
<reference evidence="6" key="1">
    <citation type="submission" date="2022-07" db="EMBL/GenBank/DDBJ databases">
        <title>Draft genome sequence of Zalerion maritima ATCC 34329, a (micro)plastics degrading marine fungus.</title>
        <authorList>
            <person name="Paco A."/>
            <person name="Goncalves M.F.M."/>
            <person name="Rocha-Santos T.A.P."/>
            <person name="Alves A."/>
        </authorList>
    </citation>
    <scope>NUCLEOTIDE SEQUENCE</scope>
    <source>
        <strain evidence="6">ATCC 34329</strain>
    </source>
</reference>
<dbReference type="Gene3D" id="3.40.50.1820">
    <property type="entry name" value="alpha/beta hydrolase"/>
    <property type="match status" value="1"/>
</dbReference>
<keyword evidence="4" id="KW-0472">Membrane</keyword>
<dbReference type="Pfam" id="PF00135">
    <property type="entry name" value="COesterase"/>
    <property type="match status" value="1"/>
</dbReference>
<organism evidence="6 7">
    <name type="scientific">Zalerion maritima</name>
    <dbReference type="NCBI Taxonomy" id="339359"/>
    <lineage>
        <taxon>Eukaryota</taxon>
        <taxon>Fungi</taxon>
        <taxon>Dikarya</taxon>
        <taxon>Ascomycota</taxon>
        <taxon>Pezizomycotina</taxon>
        <taxon>Sordariomycetes</taxon>
        <taxon>Lulworthiomycetidae</taxon>
        <taxon>Lulworthiales</taxon>
        <taxon>Lulworthiaceae</taxon>
        <taxon>Zalerion</taxon>
    </lineage>
</organism>
<accession>A0AAD5RMB8</accession>
<proteinExistence type="inferred from homology"/>
<feature type="compositionally biased region" description="Basic and acidic residues" evidence="3">
    <location>
        <begin position="861"/>
        <end position="874"/>
    </location>
</feature>
<evidence type="ECO:0000313" key="7">
    <source>
        <dbReference type="Proteomes" id="UP001201980"/>
    </source>
</evidence>
<feature type="region of interest" description="Disordered" evidence="3">
    <location>
        <begin position="690"/>
        <end position="709"/>
    </location>
</feature>
<dbReference type="GO" id="GO:0016787">
    <property type="term" value="F:hydrolase activity"/>
    <property type="evidence" value="ECO:0007669"/>
    <property type="project" value="UniProtKB-KW"/>
</dbReference>
<dbReference type="PROSITE" id="PS00122">
    <property type="entry name" value="CARBOXYLESTERASE_B_1"/>
    <property type="match status" value="1"/>
</dbReference>
<comment type="similarity">
    <text evidence="1">Belongs to the type-B carboxylesterase/lipase family.</text>
</comment>
<dbReference type="InterPro" id="IPR019826">
    <property type="entry name" value="Carboxylesterase_B_AS"/>
</dbReference>
<evidence type="ECO:0000256" key="3">
    <source>
        <dbReference type="SAM" id="MobiDB-lite"/>
    </source>
</evidence>
<dbReference type="EMBL" id="JAKWBI020000219">
    <property type="protein sequence ID" value="KAJ2898735.1"/>
    <property type="molecule type" value="Genomic_DNA"/>
</dbReference>
<evidence type="ECO:0000256" key="1">
    <source>
        <dbReference type="ARBA" id="ARBA00005964"/>
    </source>
</evidence>
<dbReference type="SUPFAM" id="SSF53474">
    <property type="entry name" value="alpha/beta-Hydrolases"/>
    <property type="match status" value="1"/>
</dbReference>
<sequence>MVGQAQPKPTSGIRGQEASVTSMDMDTKVDGGASASSTSQNQQQQQSHDNDALNSSISPPLSPRSTSQPLGRRGEPAYAFELKKNTRVEAYFKGGEHVPGILSPSSLRLPGTQNYSKSGFAEKTVGHQKHVQSARVGDRRRTFKFLGIGAAVATLVYVVLIWHLAYNGILRFGELEGAKESLSFGSDEEATMNGIPLPRHVDPEAENLPVARLKQGTYVGMKVDPDLFVVDDNFEDEVSGGSYALGRQEKLQSRQRLRRGGEERKPYTVVGWRGIPFAKTRRFEPPQRLDLDEFEIHGNTAYSAWTRGPKCPQGNETLTDPSQGEDCLNLDIFAAVPESSPGFAAPLFNNKLNEDSSDKILLPVVVYIHGGAFNGGNNGDRNLPAMVGHSETPILAVAISYRLGPLGFPSSPFMAKRGLLNLGLRDQMAAFDWVRENIENFGGDKNQVTLMGISAGAHSIGHHLNYYSSPSSASPQEGDQRTGPPAPFHKVILESGASVARATYSYKHPRSVIQWEEFLSCAGLSDVPDDELLDALKAMPASTLSLAGRKVWNKYSYALQWPFQPVVEPTETELSDLGLESVGSTEKWREEGKGFAINSDAAWSSDYQTYLPALSHDRVVPGLPVDILSSPSRMQIPILAGYQANEGAVFVPHHDALVPYFSNLLPGLESEDLDEMANVYKLEFGDDQPDLRDGNQHYAHPPPSTGVNQEWPRMEAAYAHYAYICPVVMTGHFWERKWAKSQSKPRSISSRSLSTSDIRPRGDGSGRRGGSQVPIDAPAESTDEGGDGGGAPFYLYRFAALNAPYYTANHADNSPFVAHDPRVARREGLEQISEVMHAYWTRFIASENGDPNKRPAGGAGKVKEGHSDDQHLLPDPENPEEPGEPGEPEEPEEPGLVLPEWPKFRSPFTYSEPSAVRGALASWGSLSPEREGDGDHLGGLVVFGEGNDIRAGGSHSGVPAQVSRLGVWERRQCEYWFPRTFLSEGMGVRDGGDEDGFLKKGRRWLRGKL</sequence>
<dbReference type="AlphaFoldDB" id="A0AAD5RMB8"/>
<feature type="region of interest" description="Disordered" evidence="3">
    <location>
        <begin position="846"/>
        <end position="902"/>
    </location>
</feature>
<feature type="compositionally biased region" description="Low complexity" evidence="3">
    <location>
        <begin position="34"/>
        <end position="47"/>
    </location>
</feature>
<feature type="domain" description="Carboxylesterase type B" evidence="5">
    <location>
        <begin position="266"/>
        <end position="735"/>
    </location>
</feature>
<feature type="compositionally biased region" description="Acidic residues" evidence="3">
    <location>
        <begin position="877"/>
        <end position="893"/>
    </location>
</feature>
<keyword evidence="2" id="KW-0378">Hydrolase</keyword>
<keyword evidence="4" id="KW-1133">Transmembrane helix</keyword>
<keyword evidence="4" id="KW-0812">Transmembrane</keyword>
<dbReference type="PANTHER" id="PTHR11559">
    <property type="entry name" value="CARBOXYLESTERASE"/>
    <property type="match status" value="1"/>
</dbReference>
<comment type="caution">
    <text evidence="6">The sequence shown here is derived from an EMBL/GenBank/DDBJ whole genome shotgun (WGS) entry which is preliminary data.</text>
</comment>
<dbReference type="InterPro" id="IPR029058">
    <property type="entry name" value="AB_hydrolase_fold"/>
</dbReference>
<feature type="compositionally biased region" description="Polar residues" evidence="3">
    <location>
        <begin position="52"/>
        <end position="69"/>
    </location>
</feature>
<name>A0AAD5RMB8_9PEZI</name>
<keyword evidence="7" id="KW-1185">Reference proteome</keyword>
<dbReference type="InterPro" id="IPR050309">
    <property type="entry name" value="Type-B_Carboxylest/Lipase"/>
</dbReference>
<dbReference type="Proteomes" id="UP001201980">
    <property type="component" value="Unassembled WGS sequence"/>
</dbReference>
<gene>
    <name evidence="6" type="ORF">MKZ38_003688</name>
</gene>
<dbReference type="InterPro" id="IPR002018">
    <property type="entry name" value="CarbesteraseB"/>
</dbReference>
<protein>
    <recommendedName>
        <fullName evidence="5">Carboxylesterase type B domain-containing protein</fullName>
    </recommendedName>
</protein>
<feature type="region of interest" description="Disordered" evidence="3">
    <location>
        <begin position="745"/>
        <end position="787"/>
    </location>
</feature>
<evidence type="ECO:0000256" key="4">
    <source>
        <dbReference type="SAM" id="Phobius"/>
    </source>
</evidence>
<feature type="region of interest" description="Disordered" evidence="3">
    <location>
        <begin position="1"/>
        <end position="72"/>
    </location>
</feature>
<evidence type="ECO:0000313" key="6">
    <source>
        <dbReference type="EMBL" id="KAJ2898735.1"/>
    </source>
</evidence>
<feature type="transmembrane region" description="Helical" evidence="4">
    <location>
        <begin position="145"/>
        <end position="165"/>
    </location>
</feature>
<evidence type="ECO:0000256" key="2">
    <source>
        <dbReference type="ARBA" id="ARBA00022801"/>
    </source>
</evidence>
<feature type="compositionally biased region" description="Low complexity" evidence="3">
    <location>
        <begin position="745"/>
        <end position="756"/>
    </location>
</feature>